<comment type="caution">
    <text evidence="18">The sequence shown here is derived from an EMBL/GenBank/DDBJ whole genome shotgun (WGS) entry which is preliminary data.</text>
</comment>
<feature type="domain" description="Protein kinase" evidence="17">
    <location>
        <begin position="17"/>
        <end position="279"/>
    </location>
</feature>
<dbReference type="FunFam" id="1.10.510.10:FF:000571">
    <property type="entry name" value="Maternal embryonic leucine zipper kinase"/>
    <property type="match status" value="1"/>
</dbReference>
<dbReference type="Proteomes" id="UP000031036">
    <property type="component" value="Unassembled WGS sequence"/>
</dbReference>
<evidence type="ECO:0000259" key="17">
    <source>
        <dbReference type="PROSITE" id="PS50011"/>
    </source>
</evidence>
<evidence type="ECO:0000256" key="15">
    <source>
        <dbReference type="ARBA" id="ARBA00048679"/>
    </source>
</evidence>
<sequence>MAGDARGLNVPNCIAGYNVCERIGGGSFSTVYKGISASPAANGVRCTVAIKCMDMRVANASKLNSDCVVSEIRILKTLKHRNIVCLYDFQWDKKNIYLIMEYCGGGDLASFIRQHGSLPEAITRRFFRQLAAALFYMRAMNIAHMDLKPQNILLTNRQRPFIKISDFGLSQYLKKDESASSFRGSPLYMAPEIFSRQKYDSRVDLWSAGVILYECIYGKPPFTTESYEKLVEQILSHESIKYPVDVRLSFKCLDLLQGLLVRNPHHRMKFEEFFAHPFVDLARAPSASQLKSADELVIKARQAEAQNNIVEAVKLLTNAIQLYMGCLELFEEGEEKARFREKIKRHLEHAGHLKDSLRPVLQEQQPRSLEASSEWADYPQVDAALLVAGTARELETQERWQEAFDKYTLAIEGAMRVLANGKRDSARAVSLQRKVSKWLSSAERIKAYLEVLNDDVCMSSNDCDEEAEKQFLQLASTGKPCSLMSAGVILYECIYGKPPFTTESYEKLVEQILSHESIKYPVDVRLSFKCLDLLQGLLVRNPHHRMKFEEFFAHPFVDLARAPSASQLKSADELVIKARQAEAQNNIVEAVKLLTNAIQLYMGCLELFEEGEEKARFREKIKRHLEHAGHLKDSLRPVLQEQQPRSLEASSEWADYPQVDAALLVAGTARELETQERWQEAFDKYTLAIEGAMRVLANGKRDSARAVSLQRKVSKWLSSAERIKAYLEVLNDDVCMSSNDCDEEAEKQFLQLASTGKPCSLM</sequence>
<comment type="catalytic activity">
    <reaction evidence="14">
        <text>L-threonyl-[protein] + ATP = O-phospho-L-threonyl-[protein] + ADP + H(+)</text>
        <dbReference type="Rhea" id="RHEA:46608"/>
        <dbReference type="Rhea" id="RHEA-COMP:11060"/>
        <dbReference type="Rhea" id="RHEA-COMP:11605"/>
        <dbReference type="ChEBI" id="CHEBI:15378"/>
        <dbReference type="ChEBI" id="CHEBI:30013"/>
        <dbReference type="ChEBI" id="CHEBI:30616"/>
        <dbReference type="ChEBI" id="CHEBI:61977"/>
        <dbReference type="ChEBI" id="CHEBI:456216"/>
        <dbReference type="EC" id="2.7.11.1"/>
    </reaction>
</comment>
<evidence type="ECO:0000256" key="4">
    <source>
        <dbReference type="ARBA" id="ARBA00021644"/>
    </source>
</evidence>
<dbReference type="InterPro" id="IPR000719">
    <property type="entry name" value="Prot_kinase_dom"/>
</dbReference>
<keyword evidence="10 18" id="KW-0418">Kinase</keyword>
<accession>A0A0B2VE64</accession>
<gene>
    <name evidence="18" type="primary">Ulk3</name>
    <name evidence="18" type="ORF">Tcan_02989</name>
</gene>
<evidence type="ECO:0000256" key="5">
    <source>
        <dbReference type="ARBA" id="ARBA00022490"/>
    </source>
</evidence>
<dbReference type="InterPro" id="IPR017441">
    <property type="entry name" value="Protein_kinase_ATP_BS"/>
</dbReference>
<evidence type="ECO:0000313" key="19">
    <source>
        <dbReference type="Proteomes" id="UP000031036"/>
    </source>
</evidence>
<dbReference type="PROSITE" id="PS00107">
    <property type="entry name" value="PROTEIN_KINASE_ATP"/>
    <property type="match status" value="1"/>
</dbReference>
<dbReference type="GO" id="GO:0000045">
    <property type="term" value="P:autophagosome assembly"/>
    <property type="evidence" value="ECO:0007669"/>
    <property type="project" value="TreeGrafter"/>
</dbReference>
<dbReference type="GO" id="GO:0004674">
    <property type="term" value="F:protein serine/threonine kinase activity"/>
    <property type="evidence" value="ECO:0007669"/>
    <property type="project" value="UniProtKB-KW"/>
</dbReference>
<comment type="catalytic activity">
    <reaction evidence="15">
        <text>L-seryl-[protein] + ATP = O-phospho-L-seryl-[protein] + ADP + H(+)</text>
        <dbReference type="Rhea" id="RHEA:17989"/>
        <dbReference type="Rhea" id="RHEA-COMP:9863"/>
        <dbReference type="Rhea" id="RHEA-COMP:11604"/>
        <dbReference type="ChEBI" id="CHEBI:15378"/>
        <dbReference type="ChEBI" id="CHEBI:29999"/>
        <dbReference type="ChEBI" id="CHEBI:30616"/>
        <dbReference type="ChEBI" id="CHEBI:83421"/>
        <dbReference type="ChEBI" id="CHEBI:456216"/>
        <dbReference type="EC" id="2.7.11.1"/>
    </reaction>
</comment>
<dbReference type="SUPFAM" id="SSF116846">
    <property type="entry name" value="MIT domain"/>
    <property type="match status" value="4"/>
</dbReference>
<dbReference type="Pfam" id="PF00069">
    <property type="entry name" value="Pkinase"/>
    <property type="match status" value="2"/>
</dbReference>
<dbReference type="GO" id="GO:0042594">
    <property type="term" value="P:response to starvation"/>
    <property type="evidence" value="ECO:0007669"/>
    <property type="project" value="TreeGrafter"/>
</dbReference>
<evidence type="ECO:0000256" key="13">
    <source>
        <dbReference type="ARBA" id="ARBA00032242"/>
    </source>
</evidence>
<dbReference type="SMART" id="SM00220">
    <property type="entry name" value="S_TKc"/>
    <property type="match status" value="1"/>
</dbReference>
<evidence type="ECO:0000256" key="16">
    <source>
        <dbReference type="PROSITE-ProRule" id="PRU10141"/>
    </source>
</evidence>
<dbReference type="EMBL" id="JPKZ01001928">
    <property type="protein sequence ID" value="KHN79280.1"/>
    <property type="molecule type" value="Genomic_DNA"/>
</dbReference>
<feature type="binding site" evidence="16">
    <location>
        <position position="51"/>
    </location>
    <ligand>
        <name>ATP</name>
        <dbReference type="ChEBI" id="CHEBI:30616"/>
    </ligand>
</feature>
<name>A0A0B2VE64_TOXCA</name>
<dbReference type="GO" id="GO:0034045">
    <property type="term" value="C:phagophore assembly site membrane"/>
    <property type="evidence" value="ECO:0007669"/>
    <property type="project" value="TreeGrafter"/>
</dbReference>
<evidence type="ECO:0000256" key="14">
    <source>
        <dbReference type="ARBA" id="ARBA00047899"/>
    </source>
</evidence>
<organism evidence="18 19">
    <name type="scientific">Toxocara canis</name>
    <name type="common">Canine roundworm</name>
    <dbReference type="NCBI Taxonomy" id="6265"/>
    <lineage>
        <taxon>Eukaryota</taxon>
        <taxon>Metazoa</taxon>
        <taxon>Ecdysozoa</taxon>
        <taxon>Nematoda</taxon>
        <taxon>Chromadorea</taxon>
        <taxon>Rhabditida</taxon>
        <taxon>Spirurina</taxon>
        <taxon>Ascaridomorpha</taxon>
        <taxon>Ascaridoidea</taxon>
        <taxon>Toxocaridae</taxon>
        <taxon>Toxocara</taxon>
    </lineage>
</organism>
<keyword evidence="7" id="KW-0808">Transferase</keyword>
<dbReference type="PROSITE" id="PS50011">
    <property type="entry name" value="PROTEIN_KINASE_DOM"/>
    <property type="match status" value="1"/>
</dbReference>
<evidence type="ECO:0000256" key="6">
    <source>
        <dbReference type="ARBA" id="ARBA00022527"/>
    </source>
</evidence>
<protein>
    <recommendedName>
        <fullName evidence="4">Serine/threonine-protein kinase ULK3</fullName>
        <ecNumber evidence="3">2.7.11.1</ecNumber>
    </recommendedName>
    <alternativeName>
        <fullName evidence="13">Unc-51-like kinase 3</fullName>
    </alternativeName>
</protein>
<dbReference type="InterPro" id="IPR011009">
    <property type="entry name" value="Kinase-like_dom_sf"/>
</dbReference>
<evidence type="ECO:0000256" key="12">
    <source>
        <dbReference type="ARBA" id="ARBA00023006"/>
    </source>
</evidence>
<dbReference type="GO" id="GO:0005829">
    <property type="term" value="C:cytosol"/>
    <property type="evidence" value="ECO:0007669"/>
    <property type="project" value="TreeGrafter"/>
</dbReference>
<dbReference type="GO" id="GO:0010506">
    <property type="term" value="P:regulation of autophagy"/>
    <property type="evidence" value="ECO:0007669"/>
    <property type="project" value="InterPro"/>
</dbReference>
<dbReference type="OrthoDB" id="346907at2759"/>
<dbReference type="InterPro" id="IPR036181">
    <property type="entry name" value="MIT_dom_sf"/>
</dbReference>
<dbReference type="GO" id="GO:0034727">
    <property type="term" value="P:piecemeal microautophagy of the nucleus"/>
    <property type="evidence" value="ECO:0007669"/>
    <property type="project" value="TreeGrafter"/>
</dbReference>
<evidence type="ECO:0000256" key="11">
    <source>
        <dbReference type="ARBA" id="ARBA00022840"/>
    </source>
</evidence>
<dbReference type="GO" id="GO:0061709">
    <property type="term" value="P:reticulophagy"/>
    <property type="evidence" value="ECO:0007669"/>
    <property type="project" value="TreeGrafter"/>
</dbReference>
<dbReference type="STRING" id="6265.A0A0B2VE64"/>
<evidence type="ECO:0000256" key="7">
    <source>
        <dbReference type="ARBA" id="ARBA00022679"/>
    </source>
</evidence>
<dbReference type="AlphaFoldDB" id="A0A0B2VE64"/>
<evidence type="ECO:0000256" key="3">
    <source>
        <dbReference type="ARBA" id="ARBA00012513"/>
    </source>
</evidence>
<keyword evidence="5" id="KW-0963">Cytoplasm</keyword>
<keyword evidence="6" id="KW-0723">Serine/threonine-protein kinase</keyword>
<comment type="subcellular location">
    <subcellularLocation>
        <location evidence="2">Cytoplasm</location>
    </subcellularLocation>
</comment>
<dbReference type="PROSITE" id="PS00108">
    <property type="entry name" value="PROTEIN_KINASE_ST"/>
    <property type="match status" value="1"/>
</dbReference>
<evidence type="ECO:0000256" key="8">
    <source>
        <dbReference type="ARBA" id="ARBA00022737"/>
    </source>
</evidence>
<dbReference type="PANTHER" id="PTHR24348:SF65">
    <property type="entry name" value="SERINE_THREONINE-PROTEIN KINASE ULK3"/>
    <property type="match status" value="1"/>
</dbReference>
<dbReference type="SMART" id="SM00745">
    <property type="entry name" value="MIT"/>
    <property type="match status" value="4"/>
</dbReference>
<dbReference type="PANTHER" id="PTHR24348">
    <property type="entry name" value="SERINE/THREONINE-PROTEIN KINASE UNC-51-RELATED"/>
    <property type="match status" value="1"/>
</dbReference>
<dbReference type="GO" id="GO:0000422">
    <property type="term" value="P:autophagy of mitochondrion"/>
    <property type="evidence" value="ECO:0007669"/>
    <property type="project" value="TreeGrafter"/>
</dbReference>
<keyword evidence="12" id="KW-0072">Autophagy</keyword>
<evidence type="ECO:0000313" key="18">
    <source>
        <dbReference type="EMBL" id="KHN79280.1"/>
    </source>
</evidence>
<keyword evidence="8" id="KW-0677">Repeat</keyword>
<dbReference type="Gene3D" id="1.10.510.10">
    <property type="entry name" value="Transferase(Phosphotransferase) domain 1"/>
    <property type="match status" value="2"/>
</dbReference>
<keyword evidence="11 16" id="KW-0067">ATP-binding</keyword>
<keyword evidence="9 16" id="KW-0547">Nucleotide-binding</keyword>
<evidence type="ECO:0000256" key="10">
    <source>
        <dbReference type="ARBA" id="ARBA00022777"/>
    </source>
</evidence>
<dbReference type="GO" id="GO:0005776">
    <property type="term" value="C:autophagosome"/>
    <property type="evidence" value="ECO:0007669"/>
    <property type="project" value="TreeGrafter"/>
</dbReference>
<dbReference type="InterPro" id="IPR008271">
    <property type="entry name" value="Ser/Thr_kinase_AS"/>
</dbReference>
<evidence type="ECO:0000256" key="2">
    <source>
        <dbReference type="ARBA" id="ARBA00004496"/>
    </source>
</evidence>
<dbReference type="Gene3D" id="1.20.58.80">
    <property type="entry name" value="Phosphotransferase system, lactose/cellobiose-type IIA subunit"/>
    <property type="match status" value="4"/>
</dbReference>
<proteinExistence type="predicted"/>
<evidence type="ECO:0000256" key="1">
    <source>
        <dbReference type="ARBA" id="ARBA00001946"/>
    </source>
</evidence>
<dbReference type="EC" id="2.7.11.1" evidence="3"/>
<reference evidence="18 19" key="1">
    <citation type="submission" date="2014-11" db="EMBL/GenBank/DDBJ databases">
        <title>Genetic blueprint of the zoonotic pathogen Toxocara canis.</title>
        <authorList>
            <person name="Zhu X.-Q."/>
            <person name="Korhonen P.K."/>
            <person name="Cai H."/>
            <person name="Young N.D."/>
            <person name="Nejsum P."/>
            <person name="von Samson-Himmelstjerna G."/>
            <person name="Boag P.R."/>
            <person name="Tan P."/>
            <person name="Li Q."/>
            <person name="Min J."/>
            <person name="Yang Y."/>
            <person name="Wang X."/>
            <person name="Fang X."/>
            <person name="Hall R.S."/>
            <person name="Hofmann A."/>
            <person name="Sternberg P.W."/>
            <person name="Jex A.R."/>
            <person name="Gasser R.B."/>
        </authorList>
    </citation>
    <scope>NUCLEOTIDE SEQUENCE [LARGE SCALE GENOMIC DNA]</scope>
    <source>
        <strain evidence="18">PN_DK_2014</strain>
    </source>
</reference>
<dbReference type="GO" id="GO:0005524">
    <property type="term" value="F:ATP binding"/>
    <property type="evidence" value="ECO:0007669"/>
    <property type="project" value="UniProtKB-UniRule"/>
</dbReference>
<keyword evidence="19" id="KW-1185">Reference proteome</keyword>
<dbReference type="InterPro" id="IPR045269">
    <property type="entry name" value="Atg1-like"/>
</dbReference>
<evidence type="ECO:0000256" key="9">
    <source>
        <dbReference type="ARBA" id="ARBA00022741"/>
    </source>
</evidence>
<dbReference type="Gene3D" id="3.30.200.20">
    <property type="entry name" value="Phosphorylase Kinase, domain 1"/>
    <property type="match status" value="1"/>
</dbReference>
<dbReference type="InterPro" id="IPR007330">
    <property type="entry name" value="MIT_dom"/>
</dbReference>
<dbReference type="SUPFAM" id="SSF56112">
    <property type="entry name" value="Protein kinase-like (PK-like)"/>
    <property type="match status" value="2"/>
</dbReference>
<comment type="cofactor">
    <cofactor evidence="1">
        <name>Mg(2+)</name>
        <dbReference type="ChEBI" id="CHEBI:18420"/>
    </cofactor>
</comment>